<dbReference type="AlphaFoldDB" id="A0A0A9GH78"/>
<accession>A0A0A9GH78</accession>
<reference evidence="1" key="2">
    <citation type="journal article" date="2015" name="Data Brief">
        <title>Shoot transcriptome of the giant reed, Arundo donax.</title>
        <authorList>
            <person name="Barrero R.A."/>
            <person name="Guerrero F.D."/>
            <person name="Moolhuijzen P."/>
            <person name="Goolsby J.A."/>
            <person name="Tidwell J."/>
            <person name="Bellgard S.E."/>
            <person name="Bellgard M.I."/>
        </authorList>
    </citation>
    <scope>NUCLEOTIDE SEQUENCE</scope>
    <source>
        <tissue evidence="1">Shoot tissue taken approximately 20 cm above the soil surface</tissue>
    </source>
</reference>
<sequence>MRRIIQKRAKFDIMNLNVLKVCFLKHYLFNHHQLNSSMVL</sequence>
<protein>
    <submittedName>
        <fullName evidence="1">Uncharacterized protein</fullName>
    </submittedName>
</protein>
<organism evidence="1">
    <name type="scientific">Arundo donax</name>
    <name type="common">Giant reed</name>
    <name type="synonym">Donax arundinaceus</name>
    <dbReference type="NCBI Taxonomy" id="35708"/>
    <lineage>
        <taxon>Eukaryota</taxon>
        <taxon>Viridiplantae</taxon>
        <taxon>Streptophyta</taxon>
        <taxon>Embryophyta</taxon>
        <taxon>Tracheophyta</taxon>
        <taxon>Spermatophyta</taxon>
        <taxon>Magnoliopsida</taxon>
        <taxon>Liliopsida</taxon>
        <taxon>Poales</taxon>
        <taxon>Poaceae</taxon>
        <taxon>PACMAD clade</taxon>
        <taxon>Arundinoideae</taxon>
        <taxon>Arundineae</taxon>
        <taxon>Arundo</taxon>
    </lineage>
</organism>
<name>A0A0A9GH78_ARUDO</name>
<evidence type="ECO:0000313" key="1">
    <source>
        <dbReference type="EMBL" id="JAE24450.1"/>
    </source>
</evidence>
<proteinExistence type="predicted"/>
<dbReference type="EMBL" id="GBRH01173446">
    <property type="protein sequence ID" value="JAE24450.1"/>
    <property type="molecule type" value="Transcribed_RNA"/>
</dbReference>
<reference evidence="1" key="1">
    <citation type="submission" date="2014-09" db="EMBL/GenBank/DDBJ databases">
        <authorList>
            <person name="Magalhaes I.L.F."/>
            <person name="Oliveira U."/>
            <person name="Santos F.R."/>
            <person name="Vidigal T.H.D.A."/>
            <person name="Brescovit A.D."/>
            <person name="Santos A.J."/>
        </authorList>
    </citation>
    <scope>NUCLEOTIDE SEQUENCE</scope>
    <source>
        <tissue evidence="1">Shoot tissue taken approximately 20 cm above the soil surface</tissue>
    </source>
</reference>